<sequence>MDTHENLNDFHLIPTFNFTITDEDCLIPAETVSDCVRCGKELSRAAAKRANELVKNGVTLESCSPALLHFFSPKIPRELKKSIEVSNELVTATKLMQMKLCTSSKVTPNTFLSYLENELIRPKDYFCKPYTKICHSCDKYRNEGGIQCCLGNGVDVLPQDLRNDKCIPICVPDNDPFYCHFDIKCLNFVRSVTTTRDDCSMGYAEQAITSYLDGSPLYGSDSKLAVKLRKKSGGRLKEESRTNCKKGFLPTVDDKTAVINQTPTLAVLHTILLREHNRIADILSSLNPLWSDEKLFQEARRIVIAEIQHITYQEWLPFNFGENYIRYYRISPTSFYSRDYSEDVNPGVINGFGAGAFRYLHTMVPDSLMSCPANYQAAYLYKLSDHYFNPSLVETSDESFDDLVRGFVTQQAGESDPHCTGEITNLLFKSHNKWGLDLIAMDIQRGRDHGIASYNDYRYLF</sequence>
<gene>
    <name evidence="6" type="ORF">LSINAPIS_LOCUS6276</name>
</gene>
<dbReference type="PROSITE" id="PS50292">
    <property type="entry name" value="PEROXIDASE_3"/>
    <property type="match status" value="1"/>
</dbReference>
<dbReference type="InterPro" id="IPR037120">
    <property type="entry name" value="Haem_peroxidase_sf_animal"/>
</dbReference>
<keyword evidence="5" id="KW-0479">Metal-binding</keyword>
<dbReference type="InterPro" id="IPR010255">
    <property type="entry name" value="Haem_peroxidase_sf"/>
</dbReference>
<organism evidence="6 7">
    <name type="scientific">Leptidea sinapis</name>
    <dbReference type="NCBI Taxonomy" id="189913"/>
    <lineage>
        <taxon>Eukaryota</taxon>
        <taxon>Metazoa</taxon>
        <taxon>Ecdysozoa</taxon>
        <taxon>Arthropoda</taxon>
        <taxon>Hexapoda</taxon>
        <taxon>Insecta</taxon>
        <taxon>Pterygota</taxon>
        <taxon>Neoptera</taxon>
        <taxon>Endopterygota</taxon>
        <taxon>Lepidoptera</taxon>
        <taxon>Glossata</taxon>
        <taxon>Ditrysia</taxon>
        <taxon>Papilionoidea</taxon>
        <taxon>Pieridae</taxon>
        <taxon>Dismorphiinae</taxon>
        <taxon>Leptidea</taxon>
    </lineage>
</organism>
<dbReference type="GO" id="GO:0004601">
    <property type="term" value="F:peroxidase activity"/>
    <property type="evidence" value="ECO:0007669"/>
    <property type="project" value="UniProtKB-KW"/>
</dbReference>
<dbReference type="PANTHER" id="PTHR11475:SF4">
    <property type="entry name" value="CHORION PEROXIDASE"/>
    <property type="match status" value="1"/>
</dbReference>
<dbReference type="GO" id="GO:0046872">
    <property type="term" value="F:metal ion binding"/>
    <property type="evidence" value="ECO:0007669"/>
    <property type="project" value="UniProtKB-KW"/>
</dbReference>
<evidence type="ECO:0000256" key="2">
    <source>
        <dbReference type="ARBA" id="ARBA00022525"/>
    </source>
</evidence>
<dbReference type="PANTHER" id="PTHR11475">
    <property type="entry name" value="OXIDASE/PEROXIDASE"/>
    <property type="match status" value="1"/>
</dbReference>
<comment type="subcellular location">
    <subcellularLocation>
        <location evidence="1">Secreted</location>
    </subcellularLocation>
</comment>
<keyword evidence="7" id="KW-1185">Reference proteome</keyword>
<protein>
    <submittedName>
        <fullName evidence="6">Uncharacterized protein</fullName>
    </submittedName>
</protein>
<evidence type="ECO:0000256" key="4">
    <source>
        <dbReference type="ARBA" id="ARBA00023180"/>
    </source>
</evidence>
<dbReference type="GO" id="GO:0005576">
    <property type="term" value="C:extracellular region"/>
    <property type="evidence" value="ECO:0007669"/>
    <property type="project" value="UniProtKB-SubCell"/>
</dbReference>
<reference evidence="6 7" key="1">
    <citation type="submission" date="2017-07" db="EMBL/GenBank/DDBJ databases">
        <authorList>
            <person name="Talla V."/>
            <person name="Backstrom N."/>
        </authorList>
    </citation>
    <scope>NUCLEOTIDE SEQUENCE [LARGE SCALE GENOMIC DNA]</scope>
</reference>
<keyword evidence="2" id="KW-0964">Secreted</keyword>
<keyword evidence="3" id="KW-0560">Oxidoreductase</keyword>
<dbReference type="Gene3D" id="1.10.640.10">
    <property type="entry name" value="Haem peroxidase domain superfamily, animal type"/>
    <property type="match status" value="1"/>
</dbReference>
<evidence type="ECO:0000313" key="6">
    <source>
        <dbReference type="EMBL" id="VVC94294.1"/>
    </source>
</evidence>
<dbReference type="GO" id="GO:0006979">
    <property type="term" value="P:response to oxidative stress"/>
    <property type="evidence" value="ECO:0007669"/>
    <property type="project" value="InterPro"/>
</dbReference>
<accession>A0A5E4QAM2</accession>
<keyword evidence="5" id="KW-0408">Iron</keyword>
<evidence type="ECO:0000256" key="1">
    <source>
        <dbReference type="ARBA" id="ARBA00004613"/>
    </source>
</evidence>
<proteinExistence type="predicted"/>
<feature type="binding site" description="axial binding residue" evidence="5">
    <location>
        <position position="361"/>
    </location>
    <ligand>
        <name>heme b</name>
        <dbReference type="ChEBI" id="CHEBI:60344"/>
    </ligand>
    <ligandPart>
        <name>Fe</name>
        <dbReference type="ChEBI" id="CHEBI:18248"/>
    </ligandPart>
</feature>
<keyword evidence="3" id="KW-0575">Peroxidase</keyword>
<dbReference type="Pfam" id="PF03098">
    <property type="entry name" value="An_peroxidase"/>
    <property type="match status" value="1"/>
</dbReference>
<dbReference type="EMBL" id="FZQP02001937">
    <property type="protein sequence ID" value="VVC94294.1"/>
    <property type="molecule type" value="Genomic_DNA"/>
</dbReference>
<dbReference type="GO" id="GO:0020037">
    <property type="term" value="F:heme binding"/>
    <property type="evidence" value="ECO:0007669"/>
    <property type="project" value="InterPro"/>
</dbReference>
<keyword evidence="5" id="KW-0349">Heme</keyword>
<keyword evidence="4" id="KW-0325">Glycoprotein</keyword>
<evidence type="ECO:0000256" key="3">
    <source>
        <dbReference type="ARBA" id="ARBA00022559"/>
    </source>
</evidence>
<name>A0A5E4QAM2_9NEOP</name>
<dbReference type="AlphaFoldDB" id="A0A5E4QAM2"/>
<dbReference type="Proteomes" id="UP000324832">
    <property type="component" value="Unassembled WGS sequence"/>
</dbReference>
<dbReference type="PRINTS" id="PR00457">
    <property type="entry name" value="ANPEROXIDASE"/>
</dbReference>
<evidence type="ECO:0000313" key="7">
    <source>
        <dbReference type="Proteomes" id="UP000324832"/>
    </source>
</evidence>
<evidence type="ECO:0000256" key="5">
    <source>
        <dbReference type="PIRSR" id="PIRSR619791-2"/>
    </source>
</evidence>
<dbReference type="InterPro" id="IPR019791">
    <property type="entry name" value="Haem_peroxidase_animal"/>
</dbReference>
<dbReference type="SUPFAM" id="SSF48113">
    <property type="entry name" value="Heme-dependent peroxidases"/>
    <property type="match status" value="1"/>
</dbReference>